<reference evidence="2" key="1">
    <citation type="submission" date="2020-02" db="EMBL/GenBank/DDBJ databases">
        <authorList>
            <person name="Meier V. D."/>
        </authorList>
    </citation>
    <scope>NUCLEOTIDE SEQUENCE</scope>
    <source>
        <strain evidence="2">AVDCRST_MAG13</strain>
    </source>
</reference>
<feature type="compositionally biased region" description="Basic residues" evidence="1">
    <location>
        <begin position="230"/>
        <end position="239"/>
    </location>
</feature>
<evidence type="ECO:0000256" key="1">
    <source>
        <dbReference type="SAM" id="MobiDB-lite"/>
    </source>
</evidence>
<feature type="non-terminal residue" evidence="2">
    <location>
        <position position="262"/>
    </location>
</feature>
<feature type="compositionally biased region" description="Basic residues" evidence="1">
    <location>
        <begin position="86"/>
        <end position="109"/>
    </location>
</feature>
<feature type="region of interest" description="Disordered" evidence="1">
    <location>
        <begin position="1"/>
        <end position="61"/>
    </location>
</feature>
<evidence type="ECO:0000313" key="2">
    <source>
        <dbReference type="EMBL" id="CAA9477951.1"/>
    </source>
</evidence>
<name>A0A6J4RXR1_9ACTN</name>
<organism evidence="2">
    <name type="scientific">uncultured Solirubrobacteraceae bacterium</name>
    <dbReference type="NCBI Taxonomy" id="1162706"/>
    <lineage>
        <taxon>Bacteria</taxon>
        <taxon>Bacillati</taxon>
        <taxon>Actinomycetota</taxon>
        <taxon>Thermoleophilia</taxon>
        <taxon>Solirubrobacterales</taxon>
        <taxon>Solirubrobacteraceae</taxon>
        <taxon>environmental samples</taxon>
    </lineage>
</organism>
<feature type="non-terminal residue" evidence="2">
    <location>
        <position position="1"/>
    </location>
</feature>
<dbReference type="AlphaFoldDB" id="A0A6J4RXR1"/>
<feature type="compositionally biased region" description="Basic residues" evidence="1">
    <location>
        <begin position="34"/>
        <end position="44"/>
    </location>
</feature>
<feature type="compositionally biased region" description="Low complexity" evidence="1">
    <location>
        <begin position="219"/>
        <end position="229"/>
    </location>
</feature>
<protein>
    <submittedName>
        <fullName evidence="2">Methionine aminopeptidase</fullName>
        <ecNumber evidence="2">3.4.11.18</ecNumber>
    </submittedName>
</protein>
<accession>A0A6J4RXR1</accession>
<feature type="compositionally biased region" description="Basic and acidic residues" evidence="1">
    <location>
        <begin position="1"/>
        <end position="33"/>
    </location>
</feature>
<keyword evidence="2" id="KW-0378">Hydrolase</keyword>
<sequence length="262" mass="28430">DHPQVPGGDRADGGRGRHPHPDDEAPGGEDPRGGHHRRARRGRREVHPLPGRRAGVQGLPRLHGLHLRLAQLDGGPRDPRALRALARGHHLHRHRRDPRGLGRRRRRDVPRRPGHPDRPQAPRGHPAVALRGGGPVPGRPPPGRRLARGADRGGGRGAERRALPRRPRHRPGHARGPPDPQLRRAGPRPAPGGGDGPRRGAHGQRGAPRGPDGRRRVGDLLPGRLAGRPLRVHHRRHGGRAADPHAVARGALAARRRHRGGV</sequence>
<feature type="compositionally biased region" description="Basic and acidic residues" evidence="1">
    <location>
        <begin position="148"/>
        <end position="162"/>
    </location>
</feature>
<gene>
    <name evidence="2" type="ORF">AVDCRST_MAG13-978</name>
</gene>
<dbReference type="EC" id="3.4.11.18" evidence="2"/>
<dbReference type="EMBL" id="CADCVO010000147">
    <property type="protein sequence ID" value="CAA9477951.1"/>
    <property type="molecule type" value="Genomic_DNA"/>
</dbReference>
<proteinExistence type="predicted"/>
<feature type="compositionally biased region" description="Basic and acidic residues" evidence="1">
    <location>
        <begin position="110"/>
        <end position="120"/>
    </location>
</feature>
<keyword evidence="2" id="KW-0031">Aminopeptidase</keyword>
<feature type="compositionally biased region" description="Basic residues" evidence="1">
    <location>
        <begin position="163"/>
        <end position="173"/>
    </location>
</feature>
<dbReference type="GO" id="GO:0004239">
    <property type="term" value="F:initiator methionyl aminopeptidase activity"/>
    <property type="evidence" value="ECO:0007669"/>
    <property type="project" value="UniProtKB-EC"/>
</dbReference>
<feature type="region of interest" description="Disordered" evidence="1">
    <location>
        <begin position="85"/>
        <end position="262"/>
    </location>
</feature>
<keyword evidence="2" id="KW-0645">Protease</keyword>